<dbReference type="GO" id="GO:0005634">
    <property type="term" value="C:nucleus"/>
    <property type="evidence" value="ECO:0007669"/>
    <property type="project" value="UniProtKB-SubCell"/>
</dbReference>
<dbReference type="InterPro" id="IPR008967">
    <property type="entry name" value="p53-like_TF_DNA-bd_sf"/>
</dbReference>
<comment type="subcellular location">
    <subcellularLocation>
        <location evidence="1 6">Nucleus</location>
    </subcellularLocation>
</comment>
<dbReference type="InterPro" id="IPR046360">
    <property type="entry name" value="T-box_DNA-bd"/>
</dbReference>
<dbReference type="SUPFAM" id="SSF49417">
    <property type="entry name" value="p53-like transcription factors"/>
    <property type="match status" value="1"/>
</dbReference>
<protein>
    <submittedName>
        <fullName evidence="10">T-box domain-containing protein</fullName>
    </submittedName>
</protein>
<dbReference type="PANTHER" id="PTHR11267:SF170">
    <property type="entry name" value="T-BOX PROTEIN 33-RELATED"/>
    <property type="match status" value="1"/>
</dbReference>
<name>A0A0N5C717_STREA</name>
<organism evidence="9 10">
    <name type="scientific">Strongyloides papillosus</name>
    <name type="common">Intestinal threadworm</name>
    <dbReference type="NCBI Taxonomy" id="174720"/>
    <lineage>
        <taxon>Eukaryota</taxon>
        <taxon>Metazoa</taxon>
        <taxon>Ecdysozoa</taxon>
        <taxon>Nematoda</taxon>
        <taxon>Chromadorea</taxon>
        <taxon>Rhabditida</taxon>
        <taxon>Tylenchina</taxon>
        <taxon>Panagrolaimomorpha</taxon>
        <taxon>Strongyloidoidea</taxon>
        <taxon>Strongyloididae</taxon>
        <taxon>Strongyloides</taxon>
    </lineage>
</organism>
<dbReference type="PRINTS" id="PR00937">
    <property type="entry name" value="TBOX"/>
</dbReference>
<evidence type="ECO:0000256" key="1">
    <source>
        <dbReference type="ARBA" id="ARBA00004123"/>
    </source>
</evidence>
<comment type="caution">
    <text evidence="6">Lacks conserved residue(s) required for the propagation of feature annotation.</text>
</comment>
<evidence type="ECO:0000256" key="2">
    <source>
        <dbReference type="ARBA" id="ARBA00023015"/>
    </source>
</evidence>
<dbReference type="GO" id="GO:0001708">
    <property type="term" value="P:cell fate specification"/>
    <property type="evidence" value="ECO:0007669"/>
    <property type="project" value="TreeGrafter"/>
</dbReference>
<dbReference type="CDD" id="cd00182">
    <property type="entry name" value="T-box"/>
    <property type="match status" value="1"/>
</dbReference>
<dbReference type="SMART" id="SM00425">
    <property type="entry name" value="TBOX"/>
    <property type="match status" value="1"/>
</dbReference>
<evidence type="ECO:0000313" key="9">
    <source>
        <dbReference type="Proteomes" id="UP000046392"/>
    </source>
</evidence>
<feature type="region of interest" description="Disordered" evidence="7">
    <location>
        <begin position="51"/>
        <end position="97"/>
    </location>
</feature>
<dbReference type="PANTHER" id="PTHR11267">
    <property type="entry name" value="T-BOX PROTEIN-RELATED"/>
    <property type="match status" value="1"/>
</dbReference>
<dbReference type="GO" id="GO:0000785">
    <property type="term" value="C:chromatin"/>
    <property type="evidence" value="ECO:0007669"/>
    <property type="project" value="TreeGrafter"/>
</dbReference>
<dbReference type="Proteomes" id="UP000046392">
    <property type="component" value="Unplaced"/>
</dbReference>
<sequence>MLNLDQDQNTFFNFNQNYLSHYNQMTQNFLPVPPLNYSIDAITQQQVPSDGRYLVNSNKNDCNYSDTNADETSSTSNTTLSPDTTASEAASSPDCKPEHQMLINPPIQNYPICNENLSNPQPSSQMPSNQFSEVMIDPNISVSITNEWLWKKFHAHTTEMIVTKSGRKMFPKPEYTITGLDPNGEYMIVFKIDRVDDSRYKYTNSKWQYSGRAESTKDSQNIAYHQDGLLQKGKRLMGNSVCFDRVKLTNNVNGNQSHIILNSMNKYQPKLIIFHFVNNRSVIVHQHCSEIMQFVAVTAYQNQAIINLKVQYNPFAKGFREGNGLDRKKSTGRKRALSRSPPLTKLPQNTFSALTNNGSNNQQSPVMIGFNPPPWPAYPYWNPTPTAGFMLNSMFNSPYNMQMPPY</sequence>
<dbReference type="InterPro" id="IPR036960">
    <property type="entry name" value="T-box_sf"/>
</dbReference>
<evidence type="ECO:0000256" key="7">
    <source>
        <dbReference type="SAM" id="MobiDB-lite"/>
    </source>
</evidence>
<dbReference type="AlphaFoldDB" id="A0A0N5C717"/>
<keyword evidence="3 6" id="KW-0238">DNA-binding</keyword>
<dbReference type="GO" id="GO:0045893">
    <property type="term" value="P:positive regulation of DNA-templated transcription"/>
    <property type="evidence" value="ECO:0007669"/>
    <property type="project" value="InterPro"/>
</dbReference>
<feature type="region of interest" description="Disordered" evidence="7">
    <location>
        <begin position="322"/>
        <end position="342"/>
    </location>
</feature>
<dbReference type="PROSITE" id="PS50252">
    <property type="entry name" value="TBOX_3"/>
    <property type="match status" value="1"/>
</dbReference>
<evidence type="ECO:0000256" key="3">
    <source>
        <dbReference type="ARBA" id="ARBA00023125"/>
    </source>
</evidence>
<evidence type="ECO:0000256" key="5">
    <source>
        <dbReference type="ARBA" id="ARBA00023242"/>
    </source>
</evidence>
<dbReference type="GO" id="GO:0000981">
    <property type="term" value="F:DNA-binding transcription factor activity, RNA polymerase II-specific"/>
    <property type="evidence" value="ECO:0007669"/>
    <property type="project" value="TreeGrafter"/>
</dbReference>
<dbReference type="Pfam" id="PF00907">
    <property type="entry name" value="T-box"/>
    <property type="match status" value="1"/>
</dbReference>
<dbReference type="Gene3D" id="2.60.40.820">
    <property type="entry name" value="Transcription factor, T-box"/>
    <property type="match status" value="1"/>
</dbReference>
<feature type="domain" description="T-box" evidence="8">
    <location>
        <begin position="144"/>
        <end position="321"/>
    </location>
</feature>
<dbReference type="InterPro" id="IPR018186">
    <property type="entry name" value="TF_T-box_CS"/>
</dbReference>
<keyword evidence="9" id="KW-1185">Reference proteome</keyword>
<dbReference type="WBParaSite" id="SPAL_0001373200.1">
    <property type="protein sequence ID" value="SPAL_0001373200.1"/>
    <property type="gene ID" value="SPAL_0001373200"/>
</dbReference>
<reference evidence="10" key="1">
    <citation type="submission" date="2017-02" db="UniProtKB">
        <authorList>
            <consortium name="WormBaseParasite"/>
        </authorList>
    </citation>
    <scope>IDENTIFICATION</scope>
</reference>
<dbReference type="STRING" id="174720.A0A0N5C717"/>
<evidence type="ECO:0000256" key="4">
    <source>
        <dbReference type="ARBA" id="ARBA00023163"/>
    </source>
</evidence>
<keyword evidence="5 6" id="KW-0539">Nucleus</keyword>
<keyword evidence="4" id="KW-0804">Transcription</keyword>
<accession>A0A0N5C717</accession>
<dbReference type="InterPro" id="IPR001699">
    <property type="entry name" value="TF_T-box"/>
</dbReference>
<evidence type="ECO:0000259" key="8">
    <source>
        <dbReference type="PROSITE" id="PS50252"/>
    </source>
</evidence>
<dbReference type="GO" id="GO:0000978">
    <property type="term" value="F:RNA polymerase II cis-regulatory region sequence-specific DNA binding"/>
    <property type="evidence" value="ECO:0007669"/>
    <property type="project" value="InterPro"/>
</dbReference>
<evidence type="ECO:0000313" key="10">
    <source>
        <dbReference type="WBParaSite" id="SPAL_0001373200.1"/>
    </source>
</evidence>
<evidence type="ECO:0000256" key="6">
    <source>
        <dbReference type="PROSITE-ProRule" id="PRU00201"/>
    </source>
</evidence>
<proteinExistence type="predicted"/>
<dbReference type="PROSITE" id="PS01283">
    <property type="entry name" value="TBOX_1"/>
    <property type="match status" value="1"/>
</dbReference>
<keyword evidence="2" id="KW-0805">Transcription regulation</keyword>
<feature type="compositionally biased region" description="Polar residues" evidence="7">
    <location>
        <begin position="55"/>
        <end position="90"/>
    </location>
</feature>